<protein>
    <submittedName>
        <fullName evidence="2">Uncharacterized protein</fullName>
    </submittedName>
</protein>
<feature type="compositionally biased region" description="Basic and acidic residues" evidence="1">
    <location>
        <begin position="42"/>
        <end position="56"/>
    </location>
</feature>
<feature type="region of interest" description="Disordered" evidence="1">
    <location>
        <begin position="38"/>
        <end position="94"/>
    </location>
</feature>
<accession>A0ABR3Y8E1</accession>
<gene>
    <name evidence="2" type="ORF">VTK73DRAFT_5316</name>
</gene>
<evidence type="ECO:0000313" key="3">
    <source>
        <dbReference type="Proteomes" id="UP001586593"/>
    </source>
</evidence>
<evidence type="ECO:0000256" key="1">
    <source>
        <dbReference type="SAM" id="MobiDB-lite"/>
    </source>
</evidence>
<feature type="compositionally biased region" description="Low complexity" evidence="1">
    <location>
        <begin position="64"/>
        <end position="76"/>
    </location>
</feature>
<reference evidence="2 3" key="1">
    <citation type="journal article" date="2024" name="Commun. Biol.">
        <title>Comparative genomic analysis of thermophilic fungi reveals convergent evolutionary adaptations and gene losses.</title>
        <authorList>
            <person name="Steindorff A.S."/>
            <person name="Aguilar-Pontes M.V."/>
            <person name="Robinson A.J."/>
            <person name="Andreopoulos B."/>
            <person name="LaButti K."/>
            <person name="Kuo A."/>
            <person name="Mondo S."/>
            <person name="Riley R."/>
            <person name="Otillar R."/>
            <person name="Haridas S."/>
            <person name="Lipzen A."/>
            <person name="Grimwood J."/>
            <person name="Schmutz J."/>
            <person name="Clum A."/>
            <person name="Reid I.D."/>
            <person name="Moisan M.C."/>
            <person name="Butler G."/>
            <person name="Nguyen T.T.M."/>
            <person name="Dewar K."/>
            <person name="Conant G."/>
            <person name="Drula E."/>
            <person name="Henrissat B."/>
            <person name="Hansel C."/>
            <person name="Singer S."/>
            <person name="Hutchinson M.I."/>
            <person name="de Vries R.P."/>
            <person name="Natvig D.O."/>
            <person name="Powell A.J."/>
            <person name="Tsang A."/>
            <person name="Grigoriev I.V."/>
        </authorList>
    </citation>
    <scope>NUCLEOTIDE SEQUENCE [LARGE SCALE GENOMIC DNA]</scope>
    <source>
        <strain evidence="2 3">ATCC 24622</strain>
    </source>
</reference>
<dbReference type="EMBL" id="JAZHXJ010000003">
    <property type="protein sequence ID" value="KAL1884180.1"/>
    <property type="molecule type" value="Genomic_DNA"/>
</dbReference>
<keyword evidence="3" id="KW-1185">Reference proteome</keyword>
<sequence>MNCGGSGIRHNCGAFRPFLSVLSALPASVRYSICHHTSSPGIREHMSQRPQNKDSSRAVGISFSTSVSTTRPTSRVPIKETLAGDAPQGTLPYL</sequence>
<dbReference type="Proteomes" id="UP001586593">
    <property type="component" value="Unassembled WGS sequence"/>
</dbReference>
<comment type="caution">
    <text evidence="2">The sequence shown here is derived from an EMBL/GenBank/DDBJ whole genome shotgun (WGS) entry which is preliminary data.</text>
</comment>
<proteinExistence type="predicted"/>
<evidence type="ECO:0000313" key="2">
    <source>
        <dbReference type="EMBL" id="KAL1884180.1"/>
    </source>
</evidence>
<organism evidence="2 3">
    <name type="scientific">Phialemonium thermophilum</name>
    <dbReference type="NCBI Taxonomy" id="223376"/>
    <lineage>
        <taxon>Eukaryota</taxon>
        <taxon>Fungi</taxon>
        <taxon>Dikarya</taxon>
        <taxon>Ascomycota</taxon>
        <taxon>Pezizomycotina</taxon>
        <taxon>Sordariomycetes</taxon>
        <taxon>Sordariomycetidae</taxon>
        <taxon>Cephalothecales</taxon>
        <taxon>Cephalothecaceae</taxon>
        <taxon>Phialemonium</taxon>
    </lineage>
</organism>
<name>A0ABR3Y8E1_9PEZI</name>